<organism evidence="2 3">
    <name type="scientific">Tilletia horrida</name>
    <dbReference type="NCBI Taxonomy" id="155126"/>
    <lineage>
        <taxon>Eukaryota</taxon>
        <taxon>Fungi</taxon>
        <taxon>Dikarya</taxon>
        <taxon>Basidiomycota</taxon>
        <taxon>Ustilaginomycotina</taxon>
        <taxon>Exobasidiomycetes</taxon>
        <taxon>Tilletiales</taxon>
        <taxon>Tilletiaceae</taxon>
        <taxon>Tilletia</taxon>
    </lineage>
</organism>
<feature type="compositionally biased region" description="Polar residues" evidence="1">
    <location>
        <begin position="230"/>
        <end position="239"/>
    </location>
</feature>
<evidence type="ECO:0000313" key="2">
    <source>
        <dbReference type="EMBL" id="KAK0520875.1"/>
    </source>
</evidence>
<protein>
    <submittedName>
        <fullName evidence="2">Uncharacterized protein</fullName>
    </submittedName>
</protein>
<keyword evidence="3" id="KW-1185">Reference proteome</keyword>
<feature type="non-terminal residue" evidence="2">
    <location>
        <position position="323"/>
    </location>
</feature>
<sequence length="323" mass="34247">MDEFGEQHFRLTDANAAGALWAKSTAFSPFIVPLRQGGSVQVLGVLYKPVSVVYTDGVTCTSGPPPSDTPTIFQPSTQFHEHGGLNMHKTEQQEAPRFAPHVTASLPGHARRQQGFVCPAHIHGNVGDDASIANGNDTPSGHMLKSAKTLPHDASDDGDSGDVDEQEKDGETEEHEQENGKGIDEDDEMTFMCADGEALGNTDEDSRKNSAPLSSTAGPYSDEHAGSQPGRDSTYTAGSSAAAALHHADIADHDFSEALRAIMDASDQEIETAMLAVFNHTGSNPTENINTALCGVQRVGHAALHFVGPETLHAQPFQPSEGQ</sequence>
<feature type="compositionally biased region" description="Acidic residues" evidence="1">
    <location>
        <begin position="156"/>
        <end position="176"/>
    </location>
</feature>
<evidence type="ECO:0000313" key="3">
    <source>
        <dbReference type="Proteomes" id="UP001176521"/>
    </source>
</evidence>
<dbReference type="EMBL" id="JAPDMQ010000736">
    <property type="protein sequence ID" value="KAK0520875.1"/>
    <property type="molecule type" value="Genomic_DNA"/>
</dbReference>
<feature type="compositionally biased region" description="Polar residues" evidence="1">
    <location>
        <begin position="209"/>
        <end position="218"/>
    </location>
</feature>
<proteinExistence type="predicted"/>
<reference evidence="2" key="1">
    <citation type="journal article" date="2023" name="PhytoFront">
        <title>Draft Genome Resources of Seven Strains of Tilletia horrida, Causal Agent of Kernel Smut of Rice.</title>
        <authorList>
            <person name="Khanal S."/>
            <person name="Antony Babu S."/>
            <person name="Zhou X.G."/>
        </authorList>
    </citation>
    <scope>NUCLEOTIDE SEQUENCE</scope>
    <source>
        <strain evidence="2">TX3</strain>
    </source>
</reference>
<dbReference type="AlphaFoldDB" id="A0AAN6G691"/>
<dbReference type="Proteomes" id="UP001176521">
    <property type="component" value="Unassembled WGS sequence"/>
</dbReference>
<comment type="caution">
    <text evidence="2">The sequence shown here is derived from an EMBL/GenBank/DDBJ whole genome shotgun (WGS) entry which is preliminary data.</text>
</comment>
<accession>A0AAN6G691</accession>
<feature type="region of interest" description="Disordered" evidence="1">
    <location>
        <begin position="129"/>
        <end position="239"/>
    </location>
</feature>
<name>A0AAN6G691_9BASI</name>
<evidence type="ECO:0000256" key="1">
    <source>
        <dbReference type="SAM" id="MobiDB-lite"/>
    </source>
</evidence>
<gene>
    <name evidence="2" type="ORF">OC842_006965</name>
</gene>